<evidence type="ECO:0000259" key="3">
    <source>
        <dbReference type="Pfam" id="PF00005"/>
    </source>
</evidence>
<keyword evidence="1" id="KW-0547">Nucleotide-binding</keyword>
<accession>A0ABU5EG15</accession>
<dbReference type="Proteomes" id="UP001279642">
    <property type="component" value="Unassembled WGS sequence"/>
</dbReference>
<dbReference type="PROSITE" id="PS00211">
    <property type="entry name" value="ABC_TRANSPORTER_1"/>
    <property type="match status" value="1"/>
</dbReference>
<evidence type="ECO:0000313" key="4">
    <source>
        <dbReference type="EMBL" id="MDY0885355.1"/>
    </source>
</evidence>
<keyword evidence="5" id="KW-1185">Reference proteome</keyword>
<comment type="caution">
    <text evidence="4">The sequence shown here is derived from an EMBL/GenBank/DDBJ whole genome shotgun (WGS) entry which is preliminary data.</text>
</comment>
<dbReference type="EMBL" id="JAXCLW010000009">
    <property type="protein sequence ID" value="MDY0885355.1"/>
    <property type="molecule type" value="Genomic_DNA"/>
</dbReference>
<evidence type="ECO:0000313" key="5">
    <source>
        <dbReference type="Proteomes" id="UP001279642"/>
    </source>
</evidence>
<proteinExistence type="predicted"/>
<dbReference type="GO" id="GO:0005524">
    <property type="term" value="F:ATP binding"/>
    <property type="evidence" value="ECO:0007669"/>
    <property type="project" value="UniProtKB-KW"/>
</dbReference>
<protein>
    <submittedName>
        <fullName evidence="4">ATP-binding cassette domain-containing protein</fullName>
    </submittedName>
</protein>
<gene>
    <name evidence="4" type="ORF">SMD27_21110</name>
</gene>
<keyword evidence="2 4" id="KW-0067">ATP-binding</keyword>
<dbReference type="InterPro" id="IPR027417">
    <property type="entry name" value="P-loop_NTPase"/>
</dbReference>
<reference evidence="4 5" key="1">
    <citation type="journal article" date="2016" name="Antonie Van Leeuwenhoek">
        <title>Dongia soli sp. nov., isolated from soil from Dokdo, Korea.</title>
        <authorList>
            <person name="Kim D.U."/>
            <person name="Lee H."/>
            <person name="Kim H."/>
            <person name="Kim S.G."/>
            <person name="Ka J.O."/>
        </authorList>
    </citation>
    <scope>NUCLEOTIDE SEQUENCE [LARGE SCALE GENOMIC DNA]</scope>
    <source>
        <strain evidence="4 5">D78</strain>
    </source>
</reference>
<dbReference type="InterPro" id="IPR017871">
    <property type="entry name" value="ABC_transporter-like_CS"/>
</dbReference>
<dbReference type="RefSeq" id="WP_320510429.1">
    <property type="nucleotide sequence ID" value="NZ_JAXCLW010000009.1"/>
</dbReference>
<evidence type="ECO:0000256" key="1">
    <source>
        <dbReference type="ARBA" id="ARBA00022741"/>
    </source>
</evidence>
<name>A0ABU5EG15_9PROT</name>
<feature type="domain" description="ABC transporter" evidence="3">
    <location>
        <begin position="52"/>
        <end position="171"/>
    </location>
</feature>
<dbReference type="InterPro" id="IPR003439">
    <property type="entry name" value="ABC_transporter-like_ATP-bd"/>
</dbReference>
<evidence type="ECO:0000256" key="2">
    <source>
        <dbReference type="ARBA" id="ARBA00022840"/>
    </source>
</evidence>
<organism evidence="4 5">
    <name type="scientific">Dongia soli</name>
    <dbReference type="NCBI Taxonomy" id="600628"/>
    <lineage>
        <taxon>Bacteria</taxon>
        <taxon>Pseudomonadati</taxon>
        <taxon>Pseudomonadota</taxon>
        <taxon>Alphaproteobacteria</taxon>
        <taxon>Rhodospirillales</taxon>
        <taxon>Dongiaceae</taxon>
        <taxon>Dongia</taxon>
    </lineage>
</organism>
<dbReference type="SUPFAM" id="SSF52540">
    <property type="entry name" value="P-loop containing nucleoside triphosphate hydrolases"/>
    <property type="match status" value="1"/>
</dbReference>
<dbReference type="Gene3D" id="3.40.50.300">
    <property type="entry name" value="P-loop containing nucleotide triphosphate hydrolases"/>
    <property type="match status" value="1"/>
</dbReference>
<sequence length="230" mass="25023">MATTAILDLNNARSRHLVGTAADAKLNLRLGPGDFALIDARDADLGRDFADLCSGLAPPDNGAVEFLGRDWTSLPLDYAQALRGRIGRVFAGRSWLDFLDAATNIMLPQLHHTRRDPATLRAEATDLCRAFGLPGLPMGRIDMLSAGDLVRASFARAFLGEPMLLLLESPLQGVYADMIPMLLNAIARARDRGAAAIWMTRNKAVWSDRSFPATQRLRLGYHGLASLRTG</sequence>
<dbReference type="Pfam" id="PF00005">
    <property type="entry name" value="ABC_tran"/>
    <property type="match status" value="1"/>
</dbReference>